<comment type="caution">
    <text evidence="2">The sequence shown here is derived from an EMBL/GenBank/DDBJ whole genome shotgun (WGS) entry which is preliminary data.</text>
</comment>
<proteinExistence type="predicted"/>
<feature type="non-terminal residue" evidence="2">
    <location>
        <position position="1"/>
    </location>
</feature>
<sequence>ELMKQSLAKWKMARSHRLKRADAWQFRPGPSFARLEESHKLRVQIRAEERANKRPVKIQLVEAQMENAQLKALLEEKGREIQWLSSHQTVAPPVPPPSSSSPPPSSPPPPRRTRGRPKRKRQ</sequence>
<evidence type="ECO:0000313" key="2">
    <source>
        <dbReference type="EMBL" id="KAJ6222932.1"/>
    </source>
</evidence>
<protein>
    <submittedName>
        <fullName evidence="2">Uncharacterized protein</fullName>
    </submittedName>
</protein>
<evidence type="ECO:0000313" key="3">
    <source>
        <dbReference type="Proteomes" id="UP001142055"/>
    </source>
</evidence>
<accession>A0A9Q0MEK5</accession>
<reference evidence="2" key="1">
    <citation type="submission" date="2022-12" db="EMBL/GenBank/DDBJ databases">
        <title>Genome assemblies of Blomia tropicalis.</title>
        <authorList>
            <person name="Cui Y."/>
        </authorList>
    </citation>
    <scope>NUCLEOTIDE SEQUENCE</scope>
    <source>
        <tissue evidence="2">Adult mites</tissue>
    </source>
</reference>
<dbReference type="Proteomes" id="UP001142055">
    <property type="component" value="Chromosome 1"/>
</dbReference>
<gene>
    <name evidence="2" type="ORF">RDWZM_001477</name>
</gene>
<feature type="compositionally biased region" description="Basic residues" evidence="1">
    <location>
        <begin position="111"/>
        <end position="122"/>
    </location>
</feature>
<feature type="region of interest" description="Disordered" evidence="1">
    <location>
        <begin position="83"/>
        <end position="122"/>
    </location>
</feature>
<name>A0A9Q0MEK5_BLOTA</name>
<dbReference type="EMBL" id="JAPWDV010000001">
    <property type="protein sequence ID" value="KAJ6222932.1"/>
    <property type="molecule type" value="Genomic_DNA"/>
</dbReference>
<organism evidence="2 3">
    <name type="scientific">Blomia tropicalis</name>
    <name type="common">Mite</name>
    <dbReference type="NCBI Taxonomy" id="40697"/>
    <lineage>
        <taxon>Eukaryota</taxon>
        <taxon>Metazoa</taxon>
        <taxon>Ecdysozoa</taxon>
        <taxon>Arthropoda</taxon>
        <taxon>Chelicerata</taxon>
        <taxon>Arachnida</taxon>
        <taxon>Acari</taxon>
        <taxon>Acariformes</taxon>
        <taxon>Sarcoptiformes</taxon>
        <taxon>Astigmata</taxon>
        <taxon>Glycyphagoidea</taxon>
        <taxon>Echimyopodidae</taxon>
        <taxon>Blomia</taxon>
    </lineage>
</organism>
<dbReference type="AlphaFoldDB" id="A0A9Q0MEK5"/>
<keyword evidence="3" id="KW-1185">Reference proteome</keyword>
<evidence type="ECO:0000256" key="1">
    <source>
        <dbReference type="SAM" id="MobiDB-lite"/>
    </source>
</evidence>
<feature type="compositionally biased region" description="Pro residues" evidence="1">
    <location>
        <begin position="92"/>
        <end position="110"/>
    </location>
</feature>